<feature type="region of interest" description="Disordered" evidence="2">
    <location>
        <begin position="239"/>
        <end position="265"/>
    </location>
</feature>
<feature type="compositionally biased region" description="Low complexity" evidence="2">
    <location>
        <begin position="250"/>
        <end position="263"/>
    </location>
</feature>
<feature type="region of interest" description="Disordered" evidence="2">
    <location>
        <begin position="574"/>
        <end position="632"/>
    </location>
</feature>
<feature type="region of interest" description="Disordered" evidence="2">
    <location>
        <begin position="1450"/>
        <end position="1516"/>
    </location>
</feature>
<evidence type="ECO:0000256" key="2">
    <source>
        <dbReference type="SAM" id="MobiDB-lite"/>
    </source>
</evidence>
<feature type="compositionally biased region" description="Basic and acidic residues" evidence="2">
    <location>
        <begin position="67"/>
        <end position="81"/>
    </location>
</feature>
<feature type="region of interest" description="Disordered" evidence="2">
    <location>
        <begin position="1895"/>
        <end position="1918"/>
    </location>
</feature>
<evidence type="ECO:0000256" key="1">
    <source>
        <dbReference type="SAM" id="Coils"/>
    </source>
</evidence>
<feature type="compositionally biased region" description="Basic and acidic residues" evidence="2">
    <location>
        <begin position="932"/>
        <end position="947"/>
    </location>
</feature>
<feature type="compositionally biased region" description="Polar residues" evidence="2">
    <location>
        <begin position="1858"/>
        <end position="1874"/>
    </location>
</feature>
<evidence type="ECO:0000313" key="4">
    <source>
        <dbReference type="Proteomes" id="UP000053562"/>
    </source>
</evidence>
<feature type="compositionally biased region" description="Basic and acidic residues" evidence="2">
    <location>
        <begin position="574"/>
        <end position="618"/>
    </location>
</feature>
<feature type="compositionally biased region" description="Basic and acidic residues" evidence="2">
    <location>
        <begin position="1679"/>
        <end position="1688"/>
    </location>
</feature>
<proteinExistence type="predicted"/>
<dbReference type="Proteomes" id="UP000053562">
    <property type="component" value="Unassembled WGS sequence"/>
</dbReference>
<name>A0A0J9SEH8_PLAVI</name>
<feature type="region of interest" description="Disordered" evidence="2">
    <location>
        <begin position="1"/>
        <end position="81"/>
    </location>
</feature>
<dbReference type="EMBL" id="KQ234289">
    <property type="protein sequence ID" value="KMZ80367.1"/>
    <property type="molecule type" value="Genomic_DNA"/>
</dbReference>
<feature type="region of interest" description="Disordered" evidence="2">
    <location>
        <begin position="188"/>
        <end position="209"/>
    </location>
</feature>
<feature type="region of interest" description="Disordered" evidence="2">
    <location>
        <begin position="1080"/>
        <end position="1106"/>
    </location>
</feature>
<feature type="compositionally biased region" description="Polar residues" evidence="2">
    <location>
        <begin position="831"/>
        <end position="851"/>
    </location>
</feature>
<feature type="compositionally biased region" description="Polar residues" evidence="2">
    <location>
        <begin position="524"/>
        <end position="542"/>
    </location>
</feature>
<feature type="compositionally biased region" description="Basic residues" evidence="2">
    <location>
        <begin position="1"/>
        <end position="10"/>
    </location>
</feature>
<feature type="region of interest" description="Disordered" evidence="2">
    <location>
        <begin position="95"/>
        <end position="153"/>
    </location>
</feature>
<feature type="compositionally biased region" description="Basic and acidic residues" evidence="2">
    <location>
        <begin position="885"/>
        <end position="895"/>
    </location>
</feature>
<feature type="region of interest" description="Disordered" evidence="2">
    <location>
        <begin position="828"/>
        <end position="947"/>
    </location>
</feature>
<feature type="region of interest" description="Disordered" evidence="2">
    <location>
        <begin position="644"/>
        <end position="674"/>
    </location>
</feature>
<feature type="coiled-coil region" evidence="1">
    <location>
        <begin position="1159"/>
        <end position="1193"/>
    </location>
</feature>
<evidence type="ECO:0000313" key="3">
    <source>
        <dbReference type="EMBL" id="KMZ80367.1"/>
    </source>
</evidence>
<organism evidence="3 4">
    <name type="scientific">Plasmodium vivax India VII</name>
    <dbReference type="NCBI Taxonomy" id="1077284"/>
    <lineage>
        <taxon>Eukaryota</taxon>
        <taxon>Sar</taxon>
        <taxon>Alveolata</taxon>
        <taxon>Apicomplexa</taxon>
        <taxon>Aconoidasida</taxon>
        <taxon>Haemosporida</taxon>
        <taxon>Plasmodiidae</taxon>
        <taxon>Plasmodium</taxon>
        <taxon>Plasmodium (Plasmodium)</taxon>
    </lineage>
</organism>
<reference evidence="3 4" key="1">
    <citation type="submission" date="2011-08" db="EMBL/GenBank/DDBJ databases">
        <title>The Genome Sequence of Plasmodium vivax India VII.</title>
        <authorList>
            <consortium name="The Broad Institute Genome Sequencing Platform"/>
            <consortium name="The Broad Institute Genome Sequencing Center for Infectious Disease"/>
            <person name="Neafsey D."/>
            <person name="Carlton J."/>
            <person name="Barnwell J."/>
            <person name="Collins W."/>
            <person name="Escalante A."/>
            <person name="Mullikin J."/>
            <person name="Saul A."/>
            <person name="Guigo R."/>
            <person name="Camara F."/>
            <person name="Young S.K."/>
            <person name="Zeng Q."/>
            <person name="Gargeya S."/>
            <person name="Fitzgerald M."/>
            <person name="Haas B."/>
            <person name="Abouelleil A."/>
            <person name="Alvarado L."/>
            <person name="Arachchi H.M."/>
            <person name="Berlin A."/>
            <person name="Brown A."/>
            <person name="Chapman S.B."/>
            <person name="Chen Z."/>
            <person name="Dunbar C."/>
            <person name="Freedman E."/>
            <person name="Gearin G."/>
            <person name="Gellesch M."/>
            <person name="Goldberg J."/>
            <person name="Griggs A."/>
            <person name="Gujja S."/>
            <person name="Heiman D."/>
            <person name="Howarth C."/>
            <person name="Larson L."/>
            <person name="Lui A."/>
            <person name="MacDonald P.J.P."/>
            <person name="Montmayeur A."/>
            <person name="Murphy C."/>
            <person name="Neiman D."/>
            <person name="Pearson M."/>
            <person name="Priest M."/>
            <person name="Roberts A."/>
            <person name="Saif S."/>
            <person name="Shea T."/>
            <person name="Shenoy N."/>
            <person name="Sisk P."/>
            <person name="Stolte C."/>
            <person name="Sykes S."/>
            <person name="Wortman J."/>
            <person name="Nusbaum C."/>
            <person name="Birren B."/>
        </authorList>
    </citation>
    <scope>NUCLEOTIDE SEQUENCE [LARGE SCALE GENOMIC DNA]</scope>
    <source>
        <strain evidence="3 4">India VII</strain>
    </source>
</reference>
<protein>
    <submittedName>
        <fullName evidence="3">Uncharacterized protein</fullName>
    </submittedName>
</protein>
<feature type="compositionally biased region" description="Basic and acidic residues" evidence="2">
    <location>
        <begin position="1450"/>
        <end position="1472"/>
    </location>
</feature>
<feature type="region of interest" description="Disordered" evidence="2">
    <location>
        <begin position="367"/>
        <end position="438"/>
    </location>
</feature>
<feature type="compositionally biased region" description="Basic and acidic residues" evidence="2">
    <location>
        <begin position="663"/>
        <end position="674"/>
    </location>
</feature>
<keyword evidence="1" id="KW-0175">Coiled coil</keyword>
<feature type="compositionally biased region" description="Polar residues" evidence="2">
    <location>
        <begin position="1726"/>
        <end position="1744"/>
    </location>
</feature>
<accession>A0A0J9SEH8</accession>
<feature type="compositionally biased region" description="Polar residues" evidence="2">
    <location>
        <begin position="429"/>
        <end position="438"/>
    </location>
</feature>
<feature type="region of interest" description="Disordered" evidence="2">
    <location>
        <begin position="524"/>
        <end position="553"/>
    </location>
</feature>
<feature type="compositionally biased region" description="Polar residues" evidence="2">
    <location>
        <begin position="864"/>
        <end position="883"/>
    </location>
</feature>
<gene>
    <name evidence="3" type="ORF">PVIIG_03271</name>
</gene>
<feature type="compositionally biased region" description="Polar residues" evidence="2">
    <location>
        <begin position="1691"/>
        <end position="1710"/>
    </location>
</feature>
<feature type="region of interest" description="Disordered" evidence="2">
    <location>
        <begin position="1679"/>
        <end position="1747"/>
    </location>
</feature>
<feature type="coiled-coil region" evidence="1">
    <location>
        <begin position="1747"/>
        <end position="1781"/>
    </location>
</feature>
<dbReference type="OrthoDB" id="372678at2759"/>
<sequence>MHTLKRLHSHHQSDEDVVVEGGVRHPFAPKWNSPRGGTKSAAPSRERYSAGDGSGGDQSDEDDQDDHENFDNQDEHENFDNLDHQHYYHYRNYYHDADEPTNPFRTEGEEEDLQSKEGATKWGSNADRGDITEWDTSHFQGRGSKNHSSGLHENVKKTKLKMYKNLIEKRELINSGNFFQIPFEQNKKESKHQQVHSPSMDKNKWVGSPSKLSSHLRAAKLVRPHTKQEKHFIIPSEAFPPEERIPNCPPKKSSPSVEPSQEPAAVDTHLNSPFANLIGQKLSKKKYRFKRSDIHICTLNSVSENCAGFFRRRLLKSKIEALLKIQRGEGTKGIANPFMKILLKYETPFMWKTEVSHQREHFLGEHKERERGNNAHPHQVGVTEPLTPLMKEGDSSSKQSAGHTDGLLNRTENKTAKKQSKGAPLGERPNSNSPVTEWSTAGGIVDSYLNGNADFFEQNFLEEEFCGGGVSVAHVGEEYPCEQDPCAEDLCDADSYEVDPCEAELPLDESIKTLISNCNSIFNNHSSNPPQEDFSQVKQTETTGGGTSSVKLLPQNDDEIDLFIDDPLISLNRGREERTRQRETNPKGEKCQLVKEERQPICDDSSAEKKHPEEEKHRNNPHATYLRNSRGSGQINSHQFEVASKEFRPSGQDAEESYTLSPRDTHSPRNPHKGEKTCALKKLHKNGKDKHPFVPLPVRKDHLRGALSDQKNANKNEGKKKKNCCKMTMKTHPNVGLPYNPNCRLHNSACNKRHIRRKKNNRDNQTISYFRFYKKNLLTTKGERKKRVNSHSDNCNDCSVTLAQNVISPCGDPESAYHLEEKKEKHKAVSTLKSVQGSVQESVQKNLQTTAKGKDKQNGIARQANRNVSRSRHTSAPQGNIPSETHVDKKNDKAEINFIKGGEDSQNGFTPNGMADNARTPPNGESLQGRSLKNDRLTANRGNKEHIQLRQTKGIGTHVNNSSDVFTSKNRMGGETFQGEDALPDNASQNGNGIYNAAQTGNSVDKAISEDHSSDRGSPQTNQSVHEIELNLLGGHVSLHFYGENGTRVLQFSIELEVLEENCKLFKGLSLRSGGVTNSGANLSRGVRRNAPESSPRNADHNCSDLRSSPAEAITRIIQKEDIIKDYCSRLALSDQKEHIHRVISNSLSVDNFTVLFTLLKMKNKMNMLLLQINKITDEIKKLLIMIEKKLEEIANLTPQLEFLRSVKKEAKVTVIQNCMNFFLRITSIYSNICTLVKTQNAIFSHFKFNNEIVNSYLFFVKKFSIYISSSVVEIQSFYVQIKNMQNEEADQNCLNRQEKSTLTKIHNKLENHLNIHYRKIFIFKKILDIYLIELNNFKKYQKDYTISKINILINSKCPYDLLLFSILVKSKSLCEISVRRICHNFDITNFQTNKRIYALFLNKKIKNNILKKIKTTVGENAYVTLKSIFFYNELNGLMKNALRNGGFKTERRLSEQGEETLKGNSSDERSMESPQGKGKPPRNLINTRDAWSNPCGGKTGRAEKGNVPRGGEANQKGAYEKHTAGVAPIGKNQPNVSNCQLVEESNESVPSNVTTKSLSTCSSLNDCEESKYLQSIDKILKTNNALTLVKNIRRSLDMGNLSTSNSCSGKNQKETYKSKCSEGNKSKFSFPSTVQAHLSRSPPKDEENCIKLNCARKKKIVANEIDQLRNVFKAYEQGRKAKEEKAPPRKSSSIENAAWNTHPNGTGASPPSDRRLCRKYKSAAIGQSNPPEESNNREQNTLCTKKEKKKRKILENIEKIKEIEKNYKQLQEIQRQEKFKKKLNEWKLRKITKRNNINLLKIRGLKNKKKDLFTSFVKKDINGLGTVIRCKINGGRGISADAPVDILADAYPRDVPSNHTEGSNTEISSSHLISQGGEKSVKDILDSLKNSTPACRKMGKANPPLGGLNGEEGTPTAHQKLPLYDHLTTFDDYTFDRNHLNGSGKNRHNGILNYEGVQTDFVKTVNKSGVTNPVDDKIIINDKTARNLKKGNKNCEDEATLYNEKNKEYNLHQTEEHFTDSFFNKKLYEPSPSETHFFAAIEDDNEHTDMILSPRQSKNEPKKSTLGVSNKNVKYKLSDYTQKWNKTERTPSVCITKGVPRRKATMWSHNVDYTDQRSEVSTEGSYFPIQEDEDAHVSEMANDTSNEWLNRRKKKAPHHIGSGKNNAPFGHATLFPIEVKQKMNSKMVSWGRKKPSNGFHRGGIYKTKESIERRRRIDNYAKALRTLGALKNIEMSLRNIKNVPSKVKRKNVIEFLRRRQREGMASNHLIYKDGYVFLKKKLSSKF</sequence>
<feature type="region of interest" description="Disordered" evidence="2">
    <location>
        <begin position="1857"/>
        <end position="1877"/>
    </location>
</feature>